<keyword evidence="4" id="KW-1185">Reference proteome</keyword>
<feature type="region of interest" description="Disordered" evidence="1">
    <location>
        <begin position="388"/>
        <end position="429"/>
    </location>
</feature>
<dbReference type="Gene3D" id="3.40.50.300">
    <property type="entry name" value="P-loop containing nucleotide triphosphate hydrolases"/>
    <property type="match status" value="1"/>
</dbReference>
<dbReference type="Pfam" id="PF03959">
    <property type="entry name" value="FSH1"/>
    <property type="match status" value="2"/>
</dbReference>
<dbReference type="SMART" id="SM00591">
    <property type="entry name" value="RWD"/>
    <property type="match status" value="1"/>
</dbReference>
<sequence length="1462" mass="149091">MPQSLYNSLDVIKPYKRIMCLHGSRQDGELFSQRLKILSKKLSGVAELHFVSAPHELPLAEGQTVAMRAWWRPRNLPQQDQDPDPGSDSDHESDPSLRPQARAGAGVSKPHDGDGRTGGGGAGSKAAGGSISSDISSGAVAVAVASPPPPAGDWDDQIVKDWQKSLQHLAAEWRAAGPFDGLLGFSNGAAAALLLTCHALADPATFPGLQFVILAGGYIRQPLERLVPAGFTAPQREGTELEAASDARLAAPLDLPSLHFMSRDDVVVPYASSLELLDCFRAADRTVVEHSLGHCLPQKAPHIAAVTEFVRSVGASPAGVSDNTINSSARYRGGGGGGGGGGGDGGGAIKRNAVDGAHDVRRTATAAATATPTDPVAAALSGIRGSPAHIQRTLGGAGPAAGSGGRAAGSTRNPPQPPPPHKGQGRGQIPASPVLTAAAAGAMASRAPLRVGTTASSSKPLPSAQLNGEARRAAPLATAATDPGSGTAPAASRAAAAAAAVESGASYAAGPKKGSKSELEPTTQPSAVAKAVTASLSLSPTASSPGLKAVLTTSPSTMANATAAAAASKSRTSCTASPVVAAEPVASAAASAAAITAAVEAVEASDEQREEMDALQAIFMDEYRHISTAPPRFTIHLREPGSADGDAGAGAGDSAVLPSRLFSLTFTLPAAYPTSQPPVVTVTGPLGGNDPRRHALAAHIAAIAREAVESSGVGCVFQVVEAAKDWIDTNLPPGIGERREAAASAPPSSGSSIAATTPQPAAAACSHQNHQHSNPHSYNPLVGNSAVPASAPGGGGGGGDTGGSAAAAAAVAAAASGPAIMNLGWGATAHGIAASTGNAAGIDAWWLREEADPWVIRAALAEAAASAPWRTGSMEPVALTEADAEAAEGLQWGEMEGVAATPPAGGQEPAGGGAVSGGASEWSQRGRWDYVVGLVGKPSAGKSTFFNAVTDPASDEEGARVAAFPFTTIAPNVGRGYCLVPDPAPLLGLQPEQCRPLHGYAEAFSMDSTDPRVANVEPLRRWVGTAGWGAPERPLLWRKVPVVVKDVAGLVPGAYQGRGRGNAFLNDLCDADVLIHVVDASGTTDREGQLLDTEVAEGAEGGPQAANQGVAGGGAGGRGGGSGARGGDPLDDVGWVREELHRWVYDNVRAKWVYVLRKPSRLPELFSGYRASRALVAEVLSRVGVSVGALVVEGASLAHWTEAHLHRLVAHFLQARFPILLALNKADMSSSPDHIARVRQALPYEPAVPVSAATERWLCNQRRAGRVLYADAAGEAAVTSDAPELDQQLNKILNAVLSRYGSTGAALALTCAVAMRPPRAVFPVTDLESYTALPARGISSGAGSLLGSGLDAKARAAEGPQPGVLRDCLLLKPGSNAVDLFEVLKRPPYQLLEGDFVRAECSALTSATAAAAAVAAGTIDGGGGHSLPHQTWRVLKKDEVLDWGSCVARIMTNRRSHWQVKR</sequence>
<dbReference type="PANTHER" id="PTHR23305:SF1">
    <property type="entry name" value="OBG-TYPE G DOMAIN-CONTAINING PROTEIN"/>
    <property type="match status" value="1"/>
</dbReference>
<dbReference type="InterPro" id="IPR013646">
    <property type="entry name" value="YGR210-like_G4"/>
</dbReference>
<dbReference type="InterPro" id="IPR006073">
    <property type="entry name" value="GTP-bd"/>
</dbReference>
<feature type="compositionally biased region" description="Polar residues" evidence="1">
    <location>
        <begin position="453"/>
        <end position="466"/>
    </location>
</feature>
<name>A0A8J4CU31_9CHLO</name>
<dbReference type="CDD" id="cd11605">
    <property type="entry name" value="RWD_DRWD_ELF-like"/>
    <property type="match status" value="1"/>
</dbReference>
<dbReference type="PROSITE" id="PS50908">
    <property type="entry name" value="RWD"/>
    <property type="match status" value="1"/>
</dbReference>
<dbReference type="EMBL" id="BNCP01000046">
    <property type="protein sequence ID" value="GIL88778.1"/>
    <property type="molecule type" value="Genomic_DNA"/>
</dbReference>
<dbReference type="Proteomes" id="UP000747110">
    <property type="component" value="Unassembled WGS sequence"/>
</dbReference>
<feature type="region of interest" description="Disordered" evidence="1">
    <location>
        <begin position="449"/>
        <end position="491"/>
    </location>
</feature>
<dbReference type="Pfam" id="PF01926">
    <property type="entry name" value="MMR_HSR1"/>
    <property type="match status" value="1"/>
</dbReference>
<dbReference type="Pfam" id="PF05773">
    <property type="entry name" value="RWD"/>
    <property type="match status" value="1"/>
</dbReference>
<dbReference type="GO" id="GO:0005737">
    <property type="term" value="C:cytoplasm"/>
    <property type="evidence" value="ECO:0007669"/>
    <property type="project" value="TreeGrafter"/>
</dbReference>
<organism evidence="3 4">
    <name type="scientific">Volvox reticuliferus</name>
    <dbReference type="NCBI Taxonomy" id="1737510"/>
    <lineage>
        <taxon>Eukaryota</taxon>
        <taxon>Viridiplantae</taxon>
        <taxon>Chlorophyta</taxon>
        <taxon>core chlorophytes</taxon>
        <taxon>Chlorophyceae</taxon>
        <taxon>CS clade</taxon>
        <taxon>Chlamydomonadales</taxon>
        <taxon>Volvocaceae</taxon>
        <taxon>Volvox</taxon>
    </lineage>
</organism>
<feature type="compositionally biased region" description="Gly residues" evidence="1">
    <location>
        <begin position="792"/>
        <end position="802"/>
    </location>
</feature>
<proteinExistence type="predicted"/>
<feature type="region of interest" description="Disordered" evidence="1">
    <location>
        <begin position="1099"/>
        <end position="1127"/>
    </location>
</feature>
<feature type="compositionally biased region" description="Low complexity" evidence="1">
    <location>
        <begin position="473"/>
        <end position="491"/>
    </location>
</feature>
<dbReference type="Gene3D" id="3.10.110.10">
    <property type="entry name" value="Ubiquitin Conjugating Enzyme"/>
    <property type="match status" value="1"/>
</dbReference>
<dbReference type="Gene3D" id="1.10.8.470">
    <property type="match status" value="1"/>
</dbReference>
<feature type="compositionally biased region" description="Gly residues" evidence="1">
    <location>
        <begin position="395"/>
        <end position="407"/>
    </location>
</feature>
<evidence type="ECO:0000313" key="3">
    <source>
        <dbReference type="EMBL" id="GIL88778.1"/>
    </source>
</evidence>
<feature type="region of interest" description="Disordered" evidence="1">
    <location>
        <begin position="731"/>
        <end position="804"/>
    </location>
</feature>
<evidence type="ECO:0000259" key="2">
    <source>
        <dbReference type="PROSITE" id="PS50908"/>
    </source>
</evidence>
<protein>
    <recommendedName>
        <fullName evidence="2">RWD domain-containing protein</fullName>
    </recommendedName>
</protein>
<dbReference type="SUPFAM" id="SSF52540">
    <property type="entry name" value="P-loop containing nucleoside triphosphate hydrolases"/>
    <property type="match status" value="1"/>
</dbReference>
<feature type="domain" description="RWD" evidence="2">
    <location>
        <begin position="610"/>
        <end position="730"/>
    </location>
</feature>
<reference evidence="3" key="1">
    <citation type="journal article" date="2021" name="Proc. Natl. Acad. Sci. U.S.A.">
        <title>Three genomes in the algal genus Volvox reveal the fate of a haploid sex-determining region after a transition to homothallism.</title>
        <authorList>
            <person name="Yamamoto K."/>
            <person name="Hamaji T."/>
            <person name="Kawai-Toyooka H."/>
            <person name="Matsuzaki R."/>
            <person name="Takahashi F."/>
            <person name="Nishimura Y."/>
            <person name="Kawachi M."/>
            <person name="Noguchi H."/>
            <person name="Minakuchi Y."/>
            <person name="Umen J.G."/>
            <person name="Toyoda A."/>
            <person name="Nozaki H."/>
        </authorList>
    </citation>
    <scope>NUCLEOTIDE SEQUENCE</scope>
    <source>
        <strain evidence="3">NIES-3786</strain>
    </source>
</reference>
<dbReference type="InterPro" id="IPR027417">
    <property type="entry name" value="P-loop_NTPase"/>
</dbReference>
<feature type="compositionally biased region" description="Gly residues" evidence="1">
    <location>
        <begin position="1110"/>
        <end position="1126"/>
    </location>
</feature>
<accession>A0A8J4CU31</accession>
<dbReference type="InterPro" id="IPR005645">
    <property type="entry name" value="FSH-like_dom"/>
</dbReference>
<evidence type="ECO:0000313" key="4">
    <source>
        <dbReference type="Proteomes" id="UP000747110"/>
    </source>
</evidence>
<feature type="region of interest" description="Disordered" evidence="1">
    <location>
        <begin position="902"/>
        <end position="921"/>
    </location>
</feature>
<evidence type="ECO:0000256" key="1">
    <source>
        <dbReference type="SAM" id="MobiDB-lite"/>
    </source>
</evidence>
<dbReference type="InterPro" id="IPR016135">
    <property type="entry name" value="UBQ-conjugating_enzyme/RWD"/>
</dbReference>
<dbReference type="InterPro" id="IPR029058">
    <property type="entry name" value="AB_hydrolase_fold"/>
</dbReference>
<dbReference type="OrthoDB" id="545683at2759"/>
<dbReference type="SUPFAM" id="SSF54495">
    <property type="entry name" value="UBC-like"/>
    <property type="match status" value="1"/>
</dbReference>
<comment type="caution">
    <text evidence="3">The sequence shown here is derived from an EMBL/GenBank/DDBJ whole genome shotgun (WGS) entry which is preliminary data.</text>
</comment>
<feature type="compositionally biased region" description="Low complexity" evidence="1">
    <location>
        <begin position="742"/>
        <end position="791"/>
    </location>
</feature>
<feature type="compositionally biased region" description="Gly residues" evidence="1">
    <location>
        <begin position="332"/>
        <end position="348"/>
    </location>
</feature>
<dbReference type="InterPro" id="IPR006575">
    <property type="entry name" value="RWD_dom"/>
</dbReference>
<dbReference type="PANTHER" id="PTHR23305">
    <property type="entry name" value="OBG GTPASE FAMILY"/>
    <property type="match status" value="1"/>
</dbReference>
<feature type="region of interest" description="Disordered" evidence="1">
    <location>
        <begin position="316"/>
        <end position="351"/>
    </location>
</feature>
<dbReference type="GO" id="GO:0016887">
    <property type="term" value="F:ATP hydrolysis activity"/>
    <property type="evidence" value="ECO:0007669"/>
    <property type="project" value="TreeGrafter"/>
</dbReference>
<dbReference type="Gene3D" id="3.40.50.1820">
    <property type="entry name" value="alpha/beta hydrolase"/>
    <property type="match status" value="1"/>
</dbReference>
<dbReference type="Pfam" id="PF08438">
    <property type="entry name" value="YGR210-like_G4"/>
    <property type="match status" value="1"/>
</dbReference>
<dbReference type="GO" id="GO:0005525">
    <property type="term" value="F:GTP binding"/>
    <property type="evidence" value="ECO:0007669"/>
    <property type="project" value="InterPro"/>
</dbReference>
<feature type="region of interest" description="Disordered" evidence="1">
    <location>
        <begin position="75"/>
        <end position="130"/>
    </location>
</feature>
<dbReference type="SUPFAM" id="SSF53474">
    <property type="entry name" value="alpha/beta-Hydrolases"/>
    <property type="match status" value="1"/>
</dbReference>
<gene>
    <name evidence="3" type="ORF">Vretifemale_16658</name>
</gene>